<evidence type="ECO:0000256" key="3">
    <source>
        <dbReference type="ARBA" id="ARBA00022452"/>
    </source>
</evidence>
<keyword evidence="2 7" id="KW-0813">Transport</keyword>
<accession>A0A172U2V9</accession>
<keyword evidence="5 7" id="KW-0472">Membrane</keyword>
<keyword evidence="4 7" id="KW-0812">Transmembrane</keyword>
<dbReference type="SUPFAM" id="SSF56935">
    <property type="entry name" value="Porins"/>
    <property type="match status" value="1"/>
</dbReference>
<dbReference type="Gene3D" id="2.40.170.20">
    <property type="entry name" value="TonB-dependent receptor, beta-barrel domain"/>
    <property type="match status" value="1"/>
</dbReference>
<organism evidence="9 10">
    <name type="scientific">Flavisolibacter tropicus</name>
    <dbReference type="NCBI Taxonomy" id="1492898"/>
    <lineage>
        <taxon>Bacteria</taxon>
        <taxon>Pseudomonadati</taxon>
        <taxon>Bacteroidota</taxon>
        <taxon>Chitinophagia</taxon>
        <taxon>Chitinophagales</taxon>
        <taxon>Chitinophagaceae</taxon>
        <taxon>Flavisolibacter</taxon>
    </lineage>
</organism>
<dbReference type="KEGG" id="fla:SY85_21670"/>
<dbReference type="GO" id="GO:0009279">
    <property type="term" value="C:cell outer membrane"/>
    <property type="evidence" value="ECO:0007669"/>
    <property type="project" value="UniProtKB-SubCell"/>
</dbReference>
<dbReference type="PATRIC" id="fig|1492898.3.peg.4699"/>
<dbReference type="Pfam" id="PF13715">
    <property type="entry name" value="CarbopepD_reg_2"/>
    <property type="match status" value="1"/>
</dbReference>
<dbReference type="Pfam" id="PF07715">
    <property type="entry name" value="Plug"/>
    <property type="match status" value="1"/>
</dbReference>
<dbReference type="InterPro" id="IPR023997">
    <property type="entry name" value="TonB-dep_OMP_SusC/RagA_CS"/>
</dbReference>
<evidence type="ECO:0000256" key="4">
    <source>
        <dbReference type="ARBA" id="ARBA00022692"/>
    </source>
</evidence>
<dbReference type="InterPro" id="IPR008969">
    <property type="entry name" value="CarboxyPept-like_regulatory"/>
</dbReference>
<comment type="similarity">
    <text evidence="7">Belongs to the TonB-dependent receptor family.</text>
</comment>
<evidence type="ECO:0000256" key="1">
    <source>
        <dbReference type="ARBA" id="ARBA00004571"/>
    </source>
</evidence>
<dbReference type="STRING" id="1492898.SY85_21670"/>
<dbReference type="NCBIfam" id="TIGR04056">
    <property type="entry name" value="OMP_RagA_SusC"/>
    <property type="match status" value="1"/>
</dbReference>
<protein>
    <submittedName>
        <fullName evidence="9">Membrane protein</fullName>
    </submittedName>
</protein>
<dbReference type="PROSITE" id="PS52016">
    <property type="entry name" value="TONB_DEPENDENT_REC_3"/>
    <property type="match status" value="1"/>
</dbReference>
<keyword evidence="3 7" id="KW-1134">Transmembrane beta strand</keyword>
<dbReference type="EMBL" id="CP011390">
    <property type="protein sequence ID" value="ANE53655.1"/>
    <property type="molecule type" value="Genomic_DNA"/>
</dbReference>
<evidence type="ECO:0000259" key="8">
    <source>
        <dbReference type="Pfam" id="PF07715"/>
    </source>
</evidence>
<evidence type="ECO:0000256" key="7">
    <source>
        <dbReference type="PROSITE-ProRule" id="PRU01360"/>
    </source>
</evidence>
<gene>
    <name evidence="9" type="ORF">SY85_21670</name>
</gene>
<feature type="domain" description="TonB-dependent receptor plug" evidence="8">
    <location>
        <begin position="115"/>
        <end position="244"/>
    </location>
</feature>
<comment type="subcellular location">
    <subcellularLocation>
        <location evidence="1 7">Cell outer membrane</location>
        <topology evidence="1 7">Multi-pass membrane protein</topology>
    </subcellularLocation>
</comment>
<sequence length="1051" mass="115368">MQAQTATNNQTDKVTALLRVSGIVRDAESKQPLTGVTVMNNGKKVLGTTDADGNFSVSVAQGSTMIFLSVSFSPRYYSVTAEEKGINIFLERDAKQLDNVVVTALGINRKEKALGYAAQSLGAKDVSDARTNNWSSALSGKVAGLNLIAPGSGPVNSTRITLRGDGSMDPTLNQALVIVDGVPIQTGIQSSGVGNAYQAGSGNDVPVDFGNGIQDINPDDIESISVLKGPGATALYGSRAAGGAILITTKSGKSNNKGIGITVNSNYSINTVLKWPDYQYEYGQGTGTARNAAGQNYYSYGASADGANTGSTSSAFGPKFDGQMYYQYDPSLEGQGKERTLWRPYKDNIKGFGRTGFTLTNNIALEGGNDNGGMRASITHTKNEWIMPNTGFERLTVQGTANYKISDKLKVNTKLSFTNKKSDNLPATGYNNQSIAYFMIFQNPSIPLEWYRPVWKKGYENRQQIHPFSSFIDNPYLIAYEMTNAMNSNAFVGTMSFAYEINKKFDLMVRGGVNSNSEDREMRRPFNTANFLNGYYKQQNIAFLESNIDFLASYHDKFFSDLDLKVSAGGNAMSQTNRTLNAYVDGLVVPDVYKLTNGLAAPTIMVNDGNRKVNSLYGLSALSYKDKYFLDFTGRMDWWSTLPINSNSMFYPSVNGSAILSDIFALSRTISFAKLRASWAQAGFDATSPYMTQKYYEQSEFPGSATAPITLFAAKLKPQVQTSYETGLDLRFLKNRFRVDATVYRNFTANQILSIPIDPTTGYTRKVINAGKVRNQGVELLASSKNISNKNFTWSTTVTWSKNANRVMSLPDEIESDFLVINIGGNATQQTRVGGTTGDIYGFGFLRAPDGQIIYTKDGLPARPADVQYIGNAYPSWKGGIQNEFSYKDFRFSFLVDGQYGGIIYSQTHHKMTEQGKLEHTLRGREENYIIGDGVVDDGTGKFVPNTTKVLPSQYYADYYRRANVEANSFDASFLKLREARIEYNLPKKSLGNFFKQASIALYGRDLLLITDFPMFDPETAALNGSSIMPGVEMGQLPSSRTMGANLTLKF</sequence>
<dbReference type="InterPro" id="IPR036942">
    <property type="entry name" value="Beta-barrel_TonB_sf"/>
</dbReference>
<dbReference type="Gene3D" id="2.60.40.1120">
    <property type="entry name" value="Carboxypeptidase-like, regulatory domain"/>
    <property type="match status" value="1"/>
</dbReference>
<evidence type="ECO:0000313" key="10">
    <source>
        <dbReference type="Proteomes" id="UP000077177"/>
    </source>
</evidence>
<dbReference type="Proteomes" id="UP000077177">
    <property type="component" value="Chromosome"/>
</dbReference>
<evidence type="ECO:0000256" key="6">
    <source>
        <dbReference type="ARBA" id="ARBA00023237"/>
    </source>
</evidence>
<dbReference type="Gene3D" id="2.170.130.10">
    <property type="entry name" value="TonB-dependent receptor, plug domain"/>
    <property type="match status" value="1"/>
</dbReference>
<dbReference type="InterPro" id="IPR023996">
    <property type="entry name" value="TonB-dep_OMP_SusC/RagA"/>
</dbReference>
<dbReference type="AlphaFoldDB" id="A0A172U2V9"/>
<dbReference type="InterPro" id="IPR037066">
    <property type="entry name" value="Plug_dom_sf"/>
</dbReference>
<proteinExistence type="inferred from homology"/>
<dbReference type="NCBIfam" id="TIGR04057">
    <property type="entry name" value="SusC_RagA_signa"/>
    <property type="match status" value="1"/>
</dbReference>
<keyword evidence="10" id="KW-1185">Reference proteome</keyword>
<name>A0A172U2V9_9BACT</name>
<evidence type="ECO:0000256" key="2">
    <source>
        <dbReference type="ARBA" id="ARBA00022448"/>
    </source>
</evidence>
<reference evidence="9 10" key="2">
    <citation type="journal article" date="2016" name="Int. J. Syst. Evol. Microbiol.">
        <title>Flavisolibacter tropicus sp. nov., isolated from tropical soil.</title>
        <authorList>
            <person name="Lee J.J."/>
            <person name="Kang M.S."/>
            <person name="Kim G.S."/>
            <person name="Lee C.S."/>
            <person name="Lim S."/>
            <person name="Lee J."/>
            <person name="Roh S.H."/>
            <person name="Kang H."/>
            <person name="Ha J.M."/>
            <person name="Bae S."/>
            <person name="Jung H.Y."/>
            <person name="Kim M.K."/>
        </authorList>
    </citation>
    <scope>NUCLEOTIDE SEQUENCE [LARGE SCALE GENOMIC DNA]</scope>
    <source>
        <strain evidence="9 10">LCS9</strain>
    </source>
</reference>
<reference evidence="10" key="1">
    <citation type="submission" date="2015-01" db="EMBL/GenBank/DDBJ databases">
        <title>Flavisolibacter sp./LCS9/ whole genome sequencing.</title>
        <authorList>
            <person name="Kim M.K."/>
            <person name="Srinivasan S."/>
            <person name="Lee J.-J."/>
        </authorList>
    </citation>
    <scope>NUCLEOTIDE SEQUENCE [LARGE SCALE GENOMIC DNA]</scope>
    <source>
        <strain evidence="10">LCS9</strain>
    </source>
</reference>
<keyword evidence="6 7" id="KW-0998">Cell outer membrane</keyword>
<evidence type="ECO:0000313" key="9">
    <source>
        <dbReference type="EMBL" id="ANE53655.1"/>
    </source>
</evidence>
<dbReference type="SUPFAM" id="SSF49464">
    <property type="entry name" value="Carboxypeptidase regulatory domain-like"/>
    <property type="match status" value="1"/>
</dbReference>
<evidence type="ECO:0000256" key="5">
    <source>
        <dbReference type="ARBA" id="ARBA00023136"/>
    </source>
</evidence>
<dbReference type="InterPro" id="IPR012910">
    <property type="entry name" value="Plug_dom"/>
</dbReference>
<dbReference type="OrthoDB" id="9768177at2"/>
<dbReference type="InterPro" id="IPR039426">
    <property type="entry name" value="TonB-dep_rcpt-like"/>
</dbReference>